<feature type="domain" description="Cytochrome c" evidence="14">
    <location>
        <begin position="28"/>
        <end position="124"/>
    </location>
</feature>
<feature type="binding site" description="covalent" evidence="11">
    <location>
        <position position="308"/>
    </location>
    <ligand>
        <name>heme c</name>
        <dbReference type="ChEBI" id="CHEBI:61717"/>
        <label>3</label>
    </ligand>
</feature>
<feature type="domain" description="Cytochrome c" evidence="14">
    <location>
        <begin position="295"/>
        <end position="385"/>
    </location>
</feature>
<organism evidence="15 16">
    <name type="scientific">Desulfovibrio fairfieldensis</name>
    <dbReference type="NCBI Taxonomy" id="44742"/>
    <lineage>
        <taxon>Bacteria</taxon>
        <taxon>Pseudomonadati</taxon>
        <taxon>Thermodesulfobacteriota</taxon>
        <taxon>Desulfovibrionia</taxon>
        <taxon>Desulfovibrionales</taxon>
        <taxon>Desulfovibrionaceae</taxon>
        <taxon>Desulfovibrio</taxon>
    </lineage>
</organism>
<evidence type="ECO:0000256" key="2">
    <source>
        <dbReference type="ARBA" id="ARBA00022448"/>
    </source>
</evidence>
<dbReference type="AlphaFoldDB" id="A0A0X8JII2"/>
<dbReference type="SUPFAM" id="SSF46626">
    <property type="entry name" value="Cytochrome c"/>
    <property type="match status" value="3"/>
</dbReference>
<keyword evidence="5 12" id="KW-0479">Metal-binding</keyword>
<comment type="cofactor">
    <cofactor evidence="11">
        <name>heme c</name>
        <dbReference type="ChEBI" id="CHEBI:61717"/>
    </cofactor>
    <text evidence="11">Binds 3 heme c groups covalently per subunit.</text>
</comment>
<evidence type="ECO:0000256" key="10">
    <source>
        <dbReference type="ARBA" id="ARBA00023136"/>
    </source>
</evidence>
<evidence type="ECO:0000256" key="6">
    <source>
        <dbReference type="ARBA" id="ARBA00022729"/>
    </source>
</evidence>
<accession>A0A0X8JII2</accession>
<sequence length="426" mass="46124">MKKLLIVLTLGVFAVAATARAATSDLEQSVRRGEYVARASNCIACHTYHKGPYAGGVPFGIVNSPNITPDKETGIGRFDFAAFDKAVRQGISPRGPMSVMMPPSYAIMTDEDVHDLYNFFMHGVQPIDNKVSQPDKPVSEAAPREVRPFAPAPGENPVVARGRYLVEGLGHCGFCHTPRNAQGVEKAQWASQGKDFLSGGGNYAGWIAINLRGDNQDGLAGRSVGDLTEFFLTGRNDPTAAFGKMIEVVETSTRYLTRDDAVAMARFLKSLPAKDPSQAPFREDKTVARQLWKGDDSKPGAAAYVDSCASCHRTDGSGYARFFPELRGNPVLLSGDPVSLIHIVLQGQTLPGFKAAPSSITMPPFGWRLDDQQLADVVTFIRGSWGNHAPAVSAEDVRKVREDKSLFPDPRVFGNSSVDKLLNTQP</sequence>
<dbReference type="Gene3D" id="1.10.760.10">
    <property type="entry name" value="Cytochrome c-like domain"/>
    <property type="match status" value="2"/>
</dbReference>
<feature type="chain" id="PRO_5007067440" evidence="13">
    <location>
        <begin position="22"/>
        <end position="426"/>
    </location>
</feature>
<evidence type="ECO:0000256" key="9">
    <source>
        <dbReference type="ARBA" id="ARBA00023004"/>
    </source>
</evidence>
<evidence type="ECO:0000259" key="14">
    <source>
        <dbReference type="PROSITE" id="PS51007"/>
    </source>
</evidence>
<dbReference type="GO" id="GO:0005886">
    <property type="term" value="C:plasma membrane"/>
    <property type="evidence" value="ECO:0007669"/>
    <property type="project" value="UniProtKB-SubCell"/>
</dbReference>
<dbReference type="Proteomes" id="UP000069241">
    <property type="component" value="Chromosome"/>
</dbReference>
<dbReference type="InterPro" id="IPR014353">
    <property type="entry name" value="Membr-bd_ADH_cyt_c"/>
</dbReference>
<reference evidence="16" key="1">
    <citation type="submission" date="2016-02" db="EMBL/GenBank/DDBJ databases">
        <authorList>
            <person name="Holder M.E."/>
            <person name="Ajami N.J."/>
            <person name="Petrosino J.F."/>
        </authorList>
    </citation>
    <scope>NUCLEOTIDE SEQUENCE [LARGE SCALE GENOMIC DNA]</scope>
    <source>
        <strain evidence="16">CCUG 45958</strain>
    </source>
</reference>
<evidence type="ECO:0000256" key="12">
    <source>
        <dbReference type="PIRSR" id="PIRSR000018-51"/>
    </source>
</evidence>
<dbReference type="GO" id="GO:0009055">
    <property type="term" value="F:electron transfer activity"/>
    <property type="evidence" value="ECO:0007669"/>
    <property type="project" value="InterPro"/>
</dbReference>
<evidence type="ECO:0000313" key="16">
    <source>
        <dbReference type="Proteomes" id="UP000069241"/>
    </source>
</evidence>
<dbReference type="InterPro" id="IPR009056">
    <property type="entry name" value="Cyt_c-like_dom"/>
</dbReference>
<keyword evidence="10" id="KW-0472">Membrane</keyword>
<evidence type="ECO:0000256" key="3">
    <source>
        <dbReference type="ARBA" id="ARBA00022475"/>
    </source>
</evidence>
<evidence type="ECO:0000256" key="7">
    <source>
        <dbReference type="ARBA" id="ARBA00022737"/>
    </source>
</evidence>
<dbReference type="GO" id="GO:0020037">
    <property type="term" value="F:heme binding"/>
    <property type="evidence" value="ECO:0007669"/>
    <property type="project" value="InterPro"/>
</dbReference>
<name>A0A0X8JII2_9BACT</name>
<keyword evidence="16" id="KW-1185">Reference proteome</keyword>
<feature type="binding site" description="axial binding residue" evidence="12">
    <location>
        <position position="176"/>
    </location>
    <ligand>
        <name>heme c</name>
        <dbReference type="ChEBI" id="CHEBI:61717"/>
        <label>2</label>
    </ligand>
    <ligandPart>
        <name>Fe</name>
        <dbReference type="ChEBI" id="CHEBI:18248"/>
    </ligandPart>
</feature>
<keyword evidence="4 11" id="KW-0349">Heme</keyword>
<feature type="binding site" description="axial binding residue" evidence="12">
    <location>
        <position position="312"/>
    </location>
    <ligand>
        <name>heme c</name>
        <dbReference type="ChEBI" id="CHEBI:61717"/>
        <label>3</label>
    </ligand>
    <ligandPart>
        <name>Fe</name>
        <dbReference type="ChEBI" id="CHEBI:18248"/>
    </ligandPart>
</feature>
<evidence type="ECO:0000256" key="11">
    <source>
        <dbReference type="PIRSR" id="PIRSR000018-50"/>
    </source>
</evidence>
<keyword evidence="6 13" id="KW-0732">Signal</keyword>
<gene>
    <name evidence="15" type="ORF">AXF13_04145</name>
</gene>
<dbReference type="InterPro" id="IPR051459">
    <property type="entry name" value="Cytochrome_c-type_DH"/>
</dbReference>
<evidence type="ECO:0000313" key="15">
    <source>
        <dbReference type="EMBL" id="AMD89369.1"/>
    </source>
</evidence>
<feature type="signal peptide" evidence="13">
    <location>
        <begin position="1"/>
        <end position="21"/>
    </location>
</feature>
<keyword evidence="2" id="KW-0813">Transport</keyword>
<dbReference type="PANTHER" id="PTHR35008:SF8">
    <property type="entry name" value="ALCOHOL DEHYDROGENASE CYTOCHROME C SUBUNIT"/>
    <property type="match status" value="1"/>
</dbReference>
<dbReference type="KEGG" id="dfi:AXF13_04145"/>
<evidence type="ECO:0000256" key="8">
    <source>
        <dbReference type="ARBA" id="ARBA00022982"/>
    </source>
</evidence>
<evidence type="ECO:0000256" key="4">
    <source>
        <dbReference type="ARBA" id="ARBA00022617"/>
    </source>
</evidence>
<feature type="binding site" description="covalent" evidence="11">
    <location>
        <position position="175"/>
    </location>
    <ligand>
        <name>heme c</name>
        <dbReference type="ChEBI" id="CHEBI:61717"/>
        <label>2</label>
    </ligand>
</feature>
<proteinExistence type="predicted"/>
<dbReference type="InterPro" id="IPR008168">
    <property type="entry name" value="Cyt_C_IC"/>
</dbReference>
<protein>
    <submittedName>
        <fullName evidence="15">Alcohol dehydrogenase</fullName>
    </submittedName>
</protein>
<comment type="subcellular location">
    <subcellularLocation>
        <location evidence="1">Cell membrane</location>
    </subcellularLocation>
</comment>
<evidence type="ECO:0000256" key="13">
    <source>
        <dbReference type="SAM" id="SignalP"/>
    </source>
</evidence>
<dbReference type="RefSeq" id="WP_062251755.1">
    <property type="nucleotide sequence ID" value="NZ_CP014229.1"/>
</dbReference>
<dbReference type="EMBL" id="CP014229">
    <property type="protein sequence ID" value="AMD89369.1"/>
    <property type="molecule type" value="Genomic_DNA"/>
</dbReference>
<dbReference type="PIRSF" id="PIRSF000018">
    <property type="entry name" value="Mb_ADH_cyt_c"/>
    <property type="match status" value="1"/>
</dbReference>
<dbReference type="Pfam" id="PF00034">
    <property type="entry name" value="Cytochrom_C"/>
    <property type="match status" value="2"/>
</dbReference>
<feature type="binding site" description="covalent" evidence="11">
    <location>
        <position position="172"/>
    </location>
    <ligand>
        <name>heme c</name>
        <dbReference type="ChEBI" id="CHEBI:61717"/>
        <label>2</label>
    </ligand>
</feature>
<feature type="binding site" description="covalent" evidence="11">
    <location>
        <position position="42"/>
    </location>
    <ligand>
        <name>heme c</name>
        <dbReference type="ChEBI" id="CHEBI:61717"/>
        <label>1</label>
    </ligand>
</feature>
<dbReference type="InterPro" id="IPR036909">
    <property type="entry name" value="Cyt_c-like_dom_sf"/>
</dbReference>
<evidence type="ECO:0000256" key="1">
    <source>
        <dbReference type="ARBA" id="ARBA00004236"/>
    </source>
</evidence>
<dbReference type="GO" id="GO:0016614">
    <property type="term" value="F:oxidoreductase activity, acting on CH-OH group of donors"/>
    <property type="evidence" value="ECO:0007669"/>
    <property type="project" value="InterPro"/>
</dbReference>
<keyword evidence="9 12" id="KW-0408">Iron</keyword>
<dbReference type="STRING" id="44742.AXF13_04145"/>
<dbReference type="PROSITE" id="PS51007">
    <property type="entry name" value="CYTC"/>
    <property type="match status" value="3"/>
</dbReference>
<feature type="binding site" description="covalent" evidence="11">
    <location>
        <position position="311"/>
    </location>
    <ligand>
        <name>heme c</name>
        <dbReference type="ChEBI" id="CHEBI:61717"/>
        <label>3</label>
    </ligand>
</feature>
<keyword evidence="8" id="KW-0249">Electron transport</keyword>
<feature type="binding site" description="covalent" evidence="11">
    <location>
        <position position="45"/>
    </location>
    <ligand>
        <name>heme c</name>
        <dbReference type="ChEBI" id="CHEBI:61717"/>
        <label>1</label>
    </ligand>
</feature>
<keyword evidence="3" id="KW-1003">Cell membrane</keyword>
<feature type="domain" description="Cytochrome c" evidence="14">
    <location>
        <begin position="157"/>
        <end position="272"/>
    </location>
</feature>
<dbReference type="GO" id="GO:0005506">
    <property type="term" value="F:iron ion binding"/>
    <property type="evidence" value="ECO:0007669"/>
    <property type="project" value="InterPro"/>
</dbReference>
<dbReference type="PRINTS" id="PR00605">
    <property type="entry name" value="CYTCHROMECIC"/>
</dbReference>
<dbReference type="PANTHER" id="PTHR35008">
    <property type="entry name" value="BLL4482 PROTEIN-RELATED"/>
    <property type="match status" value="1"/>
</dbReference>
<keyword evidence="7" id="KW-0677">Repeat</keyword>
<feature type="binding site" description="axial binding residue" evidence="12">
    <location>
        <position position="46"/>
    </location>
    <ligand>
        <name>heme c</name>
        <dbReference type="ChEBI" id="CHEBI:61717"/>
        <label>1</label>
    </ligand>
    <ligandPart>
        <name>Fe</name>
        <dbReference type="ChEBI" id="CHEBI:18248"/>
    </ligandPart>
</feature>
<evidence type="ECO:0000256" key="5">
    <source>
        <dbReference type="ARBA" id="ARBA00022723"/>
    </source>
</evidence>